<dbReference type="InterPro" id="IPR053937">
    <property type="entry name" value="GOST_TM"/>
</dbReference>
<evidence type="ECO:0000313" key="12">
    <source>
        <dbReference type="Proteomes" id="UP001212411"/>
    </source>
</evidence>
<dbReference type="InterPro" id="IPR053938">
    <property type="entry name" value="PTM1-like_N"/>
</dbReference>
<feature type="domain" description="PTM1-like N-terminal" evidence="10">
    <location>
        <begin position="35"/>
        <end position="165"/>
    </location>
</feature>
<evidence type="ECO:0000256" key="3">
    <source>
        <dbReference type="ARBA" id="ARBA00022692"/>
    </source>
</evidence>
<evidence type="ECO:0000256" key="8">
    <source>
        <dbReference type="SAM" id="SignalP"/>
    </source>
</evidence>
<dbReference type="GeneID" id="80874633"/>
<comment type="similarity">
    <text evidence="2">Belongs to the LU7TM family.</text>
</comment>
<proteinExistence type="inferred from homology"/>
<evidence type="ECO:0000256" key="4">
    <source>
        <dbReference type="ARBA" id="ARBA00022729"/>
    </source>
</evidence>
<name>A0AAE9W606_9SCHI</name>
<evidence type="ECO:0000259" key="10">
    <source>
        <dbReference type="Pfam" id="PF21902"/>
    </source>
</evidence>
<dbReference type="Proteomes" id="UP001212411">
    <property type="component" value="Chromosome 1"/>
</dbReference>
<feature type="chain" id="PRO_5042277997" evidence="8">
    <location>
        <begin position="25"/>
        <end position="458"/>
    </location>
</feature>
<evidence type="ECO:0000256" key="7">
    <source>
        <dbReference type="SAM" id="Phobius"/>
    </source>
</evidence>
<feature type="transmembrane region" description="Helical" evidence="7">
    <location>
        <begin position="212"/>
        <end position="231"/>
    </location>
</feature>
<dbReference type="PANTHER" id="PTHR21229:SF1">
    <property type="entry name" value="GH17801P"/>
    <property type="match status" value="1"/>
</dbReference>
<protein>
    <submittedName>
        <fullName evidence="11">Seven transmembrane receptor-like protein</fullName>
    </submittedName>
</protein>
<feature type="transmembrane region" description="Helical" evidence="7">
    <location>
        <begin position="402"/>
        <end position="421"/>
    </location>
</feature>
<sequence>MKIFKTCFANLALLWSFLVSITLAEKTLLSSKFGEQCNGIYSKSESGGTLNPAIYINWTQPWDVENEIEVLIFRWKDIKQIGKAKENGERVYLCDYDAAYTDHLCEPEQIGFYIWNATSAKTVNSQIVSSYPTNIVYDINHSGYYCIWTHSLKDKHYQALVDWQNAYGNLPASQYPRLPLSGGITIAYSVILALWMFFRFQYKNSIVPVQRALLIVFVFSCITQALTSIILDTKNLRDRTGFTWISEFIVSVIFSLEKVIDFILLLIFSWGYTSYSPKITERLMKQHSLPLVILFLSLFSVKFFGISIQSIHLGLWYGVFLTIAVSSSLVLLYQVLMDFPSTLQAMMERQFVSLHINYKVLRISAAITMVLNTAFCLVAFAFCASTNHSSSSKIWKFRWFFMDGWMDALHLIFLSLLAFLWRPSPKNLELDPHGLNYPDFDPRLEEELHLIQEDINLT</sequence>
<feature type="transmembrane region" description="Helical" evidence="7">
    <location>
        <begin position="314"/>
        <end position="339"/>
    </location>
</feature>
<dbReference type="KEGG" id="som:SOMG_01151"/>
<keyword evidence="12" id="KW-1185">Reference proteome</keyword>
<keyword evidence="4 8" id="KW-0732">Signal</keyword>
<dbReference type="GO" id="GO:0016020">
    <property type="term" value="C:membrane"/>
    <property type="evidence" value="ECO:0007669"/>
    <property type="project" value="UniProtKB-SubCell"/>
</dbReference>
<keyword evidence="5 7" id="KW-1133">Transmembrane helix</keyword>
<feature type="domain" description="GOST seven transmembrane" evidence="9">
    <location>
        <begin position="176"/>
        <end position="427"/>
    </location>
</feature>
<feature type="transmembrane region" description="Helical" evidence="7">
    <location>
        <begin position="360"/>
        <end position="382"/>
    </location>
</feature>
<gene>
    <name evidence="11" type="ORF">SOMG_01151</name>
</gene>
<dbReference type="Pfam" id="PF06814">
    <property type="entry name" value="GOST_TM"/>
    <property type="match status" value="1"/>
</dbReference>
<accession>A0AAE9W606</accession>
<organism evidence="11 12">
    <name type="scientific">Schizosaccharomyces osmophilus</name>
    <dbReference type="NCBI Taxonomy" id="2545709"/>
    <lineage>
        <taxon>Eukaryota</taxon>
        <taxon>Fungi</taxon>
        <taxon>Dikarya</taxon>
        <taxon>Ascomycota</taxon>
        <taxon>Taphrinomycotina</taxon>
        <taxon>Schizosaccharomycetes</taxon>
        <taxon>Schizosaccharomycetales</taxon>
        <taxon>Schizosaccharomycetaceae</taxon>
        <taxon>Schizosaccharomyces</taxon>
    </lineage>
</organism>
<feature type="transmembrane region" description="Helical" evidence="7">
    <location>
        <begin position="180"/>
        <end position="200"/>
    </location>
</feature>
<evidence type="ECO:0000256" key="6">
    <source>
        <dbReference type="ARBA" id="ARBA00023136"/>
    </source>
</evidence>
<keyword evidence="6 7" id="KW-0472">Membrane</keyword>
<dbReference type="Pfam" id="PF21902">
    <property type="entry name" value="PTM1-like_N"/>
    <property type="match status" value="1"/>
</dbReference>
<evidence type="ECO:0000313" key="11">
    <source>
        <dbReference type="EMBL" id="WBW70781.1"/>
    </source>
</evidence>
<dbReference type="GO" id="GO:0005794">
    <property type="term" value="C:Golgi apparatus"/>
    <property type="evidence" value="ECO:0007669"/>
    <property type="project" value="TreeGrafter"/>
</dbReference>
<feature type="signal peptide" evidence="8">
    <location>
        <begin position="1"/>
        <end position="24"/>
    </location>
</feature>
<evidence type="ECO:0000256" key="2">
    <source>
        <dbReference type="ARBA" id="ARBA00007883"/>
    </source>
</evidence>
<dbReference type="RefSeq" id="XP_056035024.1">
    <property type="nucleotide sequence ID" value="XM_056179944.1"/>
</dbReference>
<dbReference type="GO" id="GO:0042147">
    <property type="term" value="P:retrograde transport, endosome to Golgi"/>
    <property type="evidence" value="ECO:0007669"/>
    <property type="project" value="TreeGrafter"/>
</dbReference>
<evidence type="ECO:0000259" key="9">
    <source>
        <dbReference type="Pfam" id="PF06814"/>
    </source>
</evidence>
<dbReference type="AlphaFoldDB" id="A0AAE9W606"/>
<comment type="subcellular location">
    <subcellularLocation>
        <location evidence="1">Membrane</location>
        <topology evidence="1">Multi-pass membrane protein</topology>
    </subcellularLocation>
</comment>
<evidence type="ECO:0000256" key="5">
    <source>
        <dbReference type="ARBA" id="ARBA00022989"/>
    </source>
</evidence>
<feature type="transmembrane region" description="Helical" evidence="7">
    <location>
        <begin position="289"/>
        <end position="308"/>
    </location>
</feature>
<keyword evidence="3 7" id="KW-0812">Transmembrane</keyword>
<dbReference type="PANTHER" id="PTHR21229">
    <property type="entry name" value="LUNG SEVEN TRANSMEMBRANE RECEPTOR"/>
    <property type="match status" value="1"/>
</dbReference>
<feature type="transmembrane region" description="Helical" evidence="7">
    <location>
        <begin position="243"/>
        <end position="268"/>
    </location>
</feature>
<dbReference type="GO" id="GO:0005829">
    <property type="term" value="C:cytosol"/>
    <property type="evidence" value="ECO:0007669"/>
    <property type="project" value="GOC"/>
</dbReference>
<dbReference type="InterPro" id="IPR009637">
    <property type="entry name" value="GPR107/GPR108-like"/>
</dbReference>
<keyword evidence="11" id="KW-0675">Receptor</keyword>
<reference evidence="11 12" key="1">
    <citation type="journal article" date="2023" name="G3 (Bethesda)">
        <title>A high-quality reference genome for the fission yeast Schizosaccharomyces osmophilus.</title>
        <authorList>
            <person name="Jia G.S."/>
            <person name="Zhang W.C."/>
            <person name="Liang Y."/>
            <person name="Liu X.H."/>
            <person name="Rhind N."/>
            <person name="Pidoux A."/>
            <person name="Brysch-Herzberg M."/>
            <person name="Du L.L."/>
        </authorList>
    </citation>
    <scope>NUCLEOTIDE SEQUENCE [LARGE SCALE GENOMIC DNA]</scope>
    <source>
        <strain evidence="11 12">CBS 15793</strain>
    </source>
</reference>
<dbReference type="EMBL" id="CP115611">
    <property type="protein sequence ID" value="WBW70781.1"/>
    <property type="molecule type" value="Genomic_DNA"/>
</dbReference>
<evidence type="ECO:0000256" key="1">
    <source>
        <dbReference type="ARBA" id="ARBA00004141"/>
    </source>
</evidence>